<sequence length="144" mass="16061">MAVYEPVQAVDRFIGKLKHGADLLEELTAVCVEKGVTLGRVEALGAVRKARLGFYDQQTREYQFFELNEPLEITKLVGNVSLKDDQPMVHAHVTLSDREGRAFGGHLAPGTEIFACEFVLEAYSGEALCRGYDEETGLPLWRMD</sequence>
<dbReference type="InterPro" id="IPR025707">
    <property type="entry name" value="DNA_bp_PD1"/>
</dbReference>
<protein>
    <recommendedName>
        <fullName evidence="1">PPC domain-containing protein</fullName>
    </recommendedName>
</protein>
<proteinExistence type="predicted"/>
<dbReference type="PANTHER" id="PTHR34988">
    <property type="entry name" value="PROTEIN, PUTATIVE-RELATED"/>
    <property type="match status" value="1"/>
</dbReference>
<evidence type="ECO:0000259" key="1">
    <source>
        <dbReference type="PROSITE" id="PS51742"/>
    </source>
</evidence>
<feature type="domain" description="PPC" evidence="1">
    <location>
        <begin position="7"/>
        <end position="144"/>
    </location>
</feature>
<organism evidence="2">
    <name type="scientific">uncultured bacterium FLS12</name>
    <dbReference type="NCBI Taxonomy" id="651659"/>
    <lineage>
        <taxon>Bacteria</taxon>
        <taxon>environmental samples</taxon>
    </lineage>
</organism>
<accession>C5HLA7</accession>
<dbReference type="AlphaFoldDB" id="C5HLA7"/>
<dbReference type="PIRSF" id="PIRSF016702">
    <property type="entry name" value="DNA_bp_PD1"/>
    <property type="match status" value="1"/>
</dbReference>
<evidence type="ECO:0000313" key="2">
    <source>
        <dbReference type="EMBL" id="ACS15385.1"/>
    </source>
</evidence>
<reference evidence="2" key="1">
    <citation type="journal article" date="2010" name="FEMS Microbiol. Ecol.">
        <title>Novel lipolytic genes from the microbial metagenomic library of the South China Sea marine sediment.</title>
        <authorList>
            <person name="Hu Y."/>
            <person name="Fu C."/>
            <person name="Huang Y."/>
            <person name="Yin Y."/>
            <person name="Cheng G."/>
            <person name="Lei F."/>
            <person name="Lu N."/>
            <person name="Li J."/>
            <person name="Ashforth E.J."/>
            <person name="Zhang L."/>
            <person name="Zhu B."/>
        </authorList>
    </citation>
    <scope>NUCLEOTIDE SEQUENCE</scope>
</reference>
<dbReference type="InterPro" id="IPR005175">
    <property type="entry name" value="PPC_dom"/>
</dbReference>
<dbReference type="PROSITE" id="PS51742">
    <property type="entry name" value="PPC"/>
    <property type="match status" value="1"/>
</dbReference>
<dbReference type="Pfam" id="PF03479">
    <property type="entry name" value="PCC"/>
    <property type="match status" value="1"/>
</dbReference>
<name>C5HLA7_9BACT</name>
<dbReference type="SUPFAM" id="SSF117856">
    <property type="entry name" value="AF0104/ALDC/Ptd012-like"/>
    <property type="match status" value="1"/>
</dbReference>
<dbReference type="EMBL" id="FJ483464">
    <property type="protein sequence ID" value="ACS15385.1"/>
    <property type="molecule type" value="Genomic_DNA"/>
</dbReference>
<dbReference type="Gene3D" id="3.30.1330.80">
    <property type="entry name" value="Hypothetical protein, similar to alpha- acetolactate decarboxylase, domain 2"/>
    <property type="match status" value="1"/>
</dbReference>
<dbReference type="CDD" id="cd11378">
    <property type="entry name" value="DUF296"/>
    <property type="match status" value="1"/>
</dbReference>
<dbReference type="PANTHER" id="PTHR34988:SF1">
    <property type="entry name" value="DNA-BINDING PROTEIN"/>
    <property type="match status" value="1"/>
</dbReference>